<proteinExistence type="predicted"/>
<dbReference type="InterPro" id="IPR039465">
    <property type="entry name" value="IL-17_rcpt-like"/>
</dbReference>
<keyword evidence="7 13" id="KW-0675">Receptor</keyword>
<dbReference type="GeneID" id="112910048"/>
<dbReference type="Pfam" id="PF16556">
    <property type="entry name" value="IL17R_fnIII_D1"/>
    <property type="match status" value="1"/>
</dbReference>
<evidence type="ECO:0000256" key="4">
    <source>
        <dbReference type="ARBA" id="ARBA00022729"/>
    </source>
</evidence>
<dbReference type="Pfam" id="PF08357">
    <property type="entry name" value="SEFIR"/>
    <property type="match status" value="1"/>
</dbReference>
<evidence type="ECO:0000256" key="7">
    <source>
        <dbReference type="ARBA" id="ARBA00023170"/>
    </source>
</evidence>
<evidence type="ECO:0000256" key="2">
    <source>
        <dbReference type="ARBA" id="ARBA00022475"/>
    </source>
</evidence>
<keyword evidence="8" id="KW-0325">Glycoprotein</keyword>
<dbReference type="PANTHER" id="PTHR15583">
    <property type="entry name" value="INTERLEUKIN-17 RECEPTOR"/>
    <property type="match status" value="1"/>
</dbReference>
<dbReference type="Gene3D" id="3.40.50.11530">
    <property type="match status" value="1"/>
</dbReference>
<dbReference type="GO" id="GO:0030368">
    <property type="term" value="F:interleukin-17 receptor activity"/>
    <property type="evidence" value="ECO:0007669"/>
    <property type="project" value="InterPro"/>
</dbReference>
<evidence type="ECO:0000256" key="8">
    <source>
        <dbReference type="ARBA" id="ARBA00023180"/>
    </source>
</evidence>
<dbReference type="RefSeq" id="XP_025842074.2">
    <property type="nucleotide sequence ID" value="XM_025986289.2"/>
</dbReference>
<sequence length="547" mass="60146">MPQAGAPGPAPRAPGAPRPPAPAPAPGCGAAGGGAPRDGPEGWPRAPREERAAGGRLAGPAMSPVLLSLAALCWGAVSPEPTIQCDSEPGPSPEWMVRHTLTPGDLRDLQVEPVKSSAAMEDYSILMNISWRLRADASIRLLKATKICVTGKGDHQSYSCVRCNYTEAFQTQTRPSGGRWTFSYIGFPVEPNTLYFIGAHNIPNANMNEDPPSMSVNFTSAGCLDHIMKYKKKCIEAGSLWDPDITACKKNETTVEVNFTTSPLGNKYMALIQTNIVIGFSYMLENQPPTRASVVIPVTGESEGAVVQLTPYFHTCGNDCIRRKGTVVLCPQTGRSILGGWLPLFLSALLVATWVLVVVIYLMWKHERTKKASFPTTTLLPLIKVLVVYPSEICFHHTVCYFTEFLQNHCKSEVILEEWQKKKIAEMGPVQWLTTQKKAVDKVIFLLSNDVSSNCDNTCGQREGSPHESSQDLFPLAFNLFCSDLRSQTPLDKYMVVYFRDTDTKDEYSALSVCPKYHLMKDAAAFCTELRVKQPVSGEKRLTACFL</sequence>
<keyword evidence="2" id="KW-1003">Cell membrane</keyword>
<evidence type="ECO:0000313" key="12">
    <source>
        <dbReference type="Proteomes" id="UP001652641"/>
    </source>
</evidence>
<dbReference type="PROSITE" id="PS51534">
    <property type="entry name" value="SEFIR"/>
    <property type="match status" value="1"/>
</dbReference>
<dbReference type="GO" id="GO:0005576">
    <property type="term" value="C:extracellular region"/>
    <property type="evidence" value="ECO:0007669"/>
    <property type="project" value="UniProtKB-SubCell"/>
</dbReference>
<dbReference type="STRING" id="9627.ENSVVUP00000028433"/>
<name>A0A3Q7R7J4_VULVU</name>
<dbReference type="Pfam" id="PF16578">
    <property type="entry name" value="IL17R_fnIII_D2"/>
    <property type="match status" value="1"/>
</dbReference>
<evidence type="ECO:0000259" key="11">
    <source>
        <dbReference type="PROSITE" id="PS51534"/>
    </source>
</evidence>
<organism evidence="12 13">
    <name type="scientific">Vulpes vulpes</name>
    <name type="common">Red fox</name>
    <dbReference type="NCBI Taxonomy" id="9627"/>
    <lineage>
        <taxon>Eukaryota</taxon>
        <taxon>Metazoa</taxon>
        <taxon>Chordata</taxon>
        <taxon>Craniata</taxon>
        <taxon>Vertebrata</taxon>
        <taxon>Euteleostomi</taxon>
        <taxon>Mammalia</taxon>
        <taxon>Eutheria</taxon>
        <taxon>Laurasiatheria</taxon>
        <taxon>Carnivora</taxon>
        <taxon>Caniformia</taxon>
        <taxon>Canidae</taxon>
        <taxon>Vulpes</taxon>
    </lineage>
</organism>
<dbReference type="CTD" id="55540"/>
<gene>
    <name evidence="13" type="primary">IL17RB</name>
</gene>
<feature type="compositionally biased region" description="Pro residues" evidence="9">
    <location>
        <begin position="8"/>
        <end position="25"/>
    </location>
</feature>
<reference evidence="13" key="2">
    <citation type="submission" date="2025-08" db="UniProtKB">
        <authorList>
            <consortium name="RefSeq"/>
        </authorList>
    </citation>
    <scope>IDENTIFICATION</scope>
    <source>
        <tissue evidence="13">Cell line</tissue>
    </source>
</reference>
<dbReference type="PANTHER" id="PTHR15583:SF11">
    <property type="entry name" value="INTERLEUKIN-17 RECEPTOR B"/>
    <property type="match status" value="1"/>
</dbReference>
<evidence type="ECO:0000256" key="5">
    <source>
        <dbReference type="ARBA" id="ARBA00022989"/>
    </source>
</evidence>
<keyword evidence="6 10" id="KW-0472">Membrane</keyword>
<dbReference type="InterPro" id="IPR043046">
    <property type="entry name" value="IL17RA/B_FnIII-like_2_sf"/>
</dbReference>
<feature type="domain" description="SEFIR" evidence="11">
    <location>
        <begin position="382"/>
        <end position="528"/>
    </location>
</feature>
<keyword evidence="3 10" id="KW-0812">Transmembrane</keyword>
<accession>A0A3Q7R7J4</accession>
<comment type="subcellular location">
    <subcellularLocation>
        <location evidence="1">Cell membrane</location>
        <topology evidence="1">Single-pass type I membrane protein</topology>
    </subcellularLocation>
</comment>
<keyword evidence="4" id="KW-0732">Signal</keyword>
<dbReference type="Proteomes" id="UP001652641">
    <property type="component" value="Chromosome 9"/>
</dbReference>
<evidence type="ECO:0000313" key="13">
    <source>
        <dbReference type="RefSeq" id="XP_025842074.2"/>
    </source>
</evidence>
<dbReference type="InterPro" id="IPR013568">
    <property type="entry name" value="SEFIR_dom"/>
</dbReference>
<evidence type="ECO:0000256" key="3">
    <source>
        <dbReference type="ARBA" id="ARBA00022692"/>
    </source>
</evidence>
<reference key="1">
    <citation type="submission" date="2019-01" db="UniProtKB">
        <authorList>
            <consortium name="RefSeq"/>
        </authorList>
    </citation>
    <scope>IDENTIFICATION</scope>
</reference>
<dbReference type="Gene3D" id="2.60.40.2160">
    <property type="entry name" value="Interleukin-17 receptor A/B, fibronectin-III-like domain 1"/>
    <property type="match status" value="1"/>
</dbReference>
<dbReference type="AlphaFoldDB" id="A0A3Q7R7J4"/>
<evidence type="ECO:0000256" key="10">
    <source>
        <dbReference type="SAM" id="Phobius"/>
    </source>
</evidence>
<dbReference type="InterPro" id="IPR032356">
    <property type="entry name" value="IL17R_A/B_N"/>
</dbReference>
<feature type="transmembrane region" description="Helical" evidence="10">
    <location>
        <begin position="340"/>
        <end position="364"/>
    </location>
</feature>
<evidence type="ECO:0000256" key="1">
    <source>
        <dbReference type="ARBA" id="ARBA00004251"/>
    </source>
</evidence>
<keyword evidence="5 10" id="KW-1133">Transmembrane helix</keyword>
<dbReference type="Gene3D" id="2.60.40.2150">
    <property type="entry name" value="Interleukin-17 receptor A/B, fibronectin-III-like domain 2"/>
    <property type="match status" value="1"/>
</dbReference>
<keyword evidence="12" id="KW-1185">Reference proteome</keyword>
<evidence type="ECO:0000256" key="9">
    <source>
        <dbReference type="SAM" id="MobiDB-lite"/>
    </source>
</evidence>
<evidence type="ECO:0000256" key="6">
    <source>
        <dbReference type="ARBA" id="ARBA00023136"/>
    </source>
</evidence>
<dbReference type="InterPro" id="IPR038683">
    <property type="entry name" value="IL17RA/B_FnIII-like_1_sf"/>
</dbReference>
<dbReference type="KEGG" id="vvp:112910048"/>
<protein>
    <submittedName>
        <fullName evidence="13">Interleukin-17 receptor B isoform X4</fullName>
    </submittedName>
</protein>
<dbReference type="GO" id="GO:0005886">
    <property type="term" value="C:plasma membrane"/>
    <property type="evidence" value="ECO:0007669"/>
    <property type="project" value="UniProtKB-SubCell"/>
</dbReference>
<feature type="region of interest" description="Disordered" evidence="9">
    <location>
        <begin position="1"/>
        <end position="57"/>
    </location>
</feature>